<dbReference type="PANTHER" id="PTHR46306:SF1">
    <property type="entry name" value="BTB_POZ DOMAIN-CONTAINING PROTEIN 9"/>
    <property type="match status" value="1"/>
</dbReference>
<evidence type="ECO:0008006" key="5">
    <source>
        <dbReference type="Google" id="ProtNLM"/>
    </source>
</evidence>
<dbReference type="Proteomes" id="UP000266673">
    <property type="component" value="Unassembled WGS sequence"/>
</dbReference>
<evidence type="ECO:0000313" key="3">
    <source>
        <dbReference type="EMBL" id="RIB00388.1"/>
    </source>
</evidence>
<dbReference type="Pfam" id="PF00651">
    <property type="entry name" value="BTB"/>
    <property type="match status" value="1"/>
</dbReference>
<feature type="domain" description="TLDc" evidence="2">
    <location>
        <begin position="295"/>
        <end position="475"/>
    </location>
</feature>
<dbReference type="SMART" id="SM00225">
    <property type="entry name" value="BTB"/>
    <property type="match status" value="1"/>
</dbReference>
<name>A0A397TTZ8_9GLOM</name>
<organism evidence="3 4">
    <name type="scientific">Gigaspora rosea</name>
    <dbReference type="NCBI Taxonomy" id="44941"/>
    <lineage>
        <taxon>Eukaryota</taxon>
        <taxon>Fungi</taxon>
        <taxon>Fungi incertae sedis</taxon>
        <taxon>Mucoromycota</taxon>
        <taxon>Glomeromycotina</taxon>
        <taxon>Glomeromycetes</taxon>
        <taxon>Diversisporales</taxon>
        <taxon>Gigasporaceae</taxon>
        <taxon>Gigaspora</taxon>
    </lineage>
</organism>
<comment type="caution">
    <text evidence="3">The sequence shown here is derived from an EMBL/GenBank/DDBJ whole genome shotgun (WGS) entry which is preliminary data.</text>
</comment>
<protein>
    <recommendedName>
        <fullName evidence="5">BTB domain-containing protein</fullName>
    </recommendedName>
</protein>
<dbReference type="SUPFAM" id="SSF54695">
    <property type="entry name" value="POZ domain"/>
    <property type="match status" value="1"/>
</dbReference>
<dbReference type="AlphaFoldDB" id="A0A397TTZ8"/>
<dbReference type="PROSITE" id="PS51886">
    <property type="entry name" value="TLDC"/>
    <property type="match status" value="1"/>
</dbReference>
<feature type="domain" description="BTB" evidence="1">
    <location>
        <begin position="23"/>
        <end position="95"/>
    </location>
</feature>
<dbReference type="Pfam" id="PF07534">
    <property type="entry name" value="TLD"/>
    <property type="match status" value="1"/>
</dbReference>
<dbReference type="Gene3D" id="3.30.710.10">
    <property type="entry name" value="Potassium Channel Kv1.1, Chain A"/>
    <property type="match status" value="1"/>
</dbReference>
<dbReference type="PROSITE" id="PS50097">
    <property type="entry name" value="BTB"/>
    <property type="match status" value="1"/>
</dbReference>
<evidence type="ECO:0000259" key="2">
    <source>
        <dbReference type="PROSITE" id="PS51886"/>
    </source>
</evidence>
<dbReference type="InterPro" id="IPR011333">
    <property type="entry name" value="SKP1/BTB/POZ_sf"/>
</dbReference>
<dbReference type="GO" id="GO:0005737">
    <property type="term" value="C:cytoplasm"/>
    <property type="evidence" value="ECO:0007669"/>
    <property type="project" value="TreeGrafter"/>
</dbReference>
<dbReference type="EMBL" id="QKWP01004305">
    <property type="protein sequence ID" value="RIB00388.1"/>
    <property type="molecule type" value="Genomic_DNA"/>
</dbReference>
<accession>A0A397TTZ8</accession>
<dbReference type="OrthoDB" id="9979965at2759"/>
<proteinExistence type="predicted"/>
<dbReference type="InterPro" id="IPR052407">
    <property type="entry name" value="BTB_POZ_domain_cont_9"/>
</dbReference>
<keyword evidence="4" id="KW-1185">Reference proteome</keyword>
<sequence length="483" mass="56690">MKLKHLEKLSSNYLELLNDNEDFNVIINVGDSPNIKSFQAHSAILRYRSLYFHDKLANVIKDNNNIKTINLKNVLTEHFEVILKYIYGGVCLLEDFETSFIFELTFIAHEFLLNELTKNLETYLIESKSSWLRLHYSRVYQKSFQNAKLHVFQKWCNDNIVKYPDKFFGSEDFTSIKENALVSIIKRDHLQMSEVKIWKHVIEWGVAQNSDLPLDLEDWTNENFLTFKNALKICCLISDIIDNVRPYQQILENDLWDDILIKFMSPSRQIGSIILPPRTILKPKLPTRTTELFSLIISEAHAAEIASWIDRKKKIYSITNNPYEFKLILRGTRDGFTADSFWKLCDKQRHLIIVMKIKGTDEILGEYNPIGWVKPTTVGVEYKYCNDSFIFSLKNGTIQNSILSRVKNSKYAIFCNPYGPYFGQNFDLAMYRTFNEVGNCWSRQNSYEKRIRDASKYVKSTSQFSVDEYEIFQIFDILRSDHN</sequence>
<evidence type="ECO:0000259" key="1">
    <source>
        <dbReference type="PROSITE" id="PS50097"/>
    </source>
</evidence>
<reference evidence="3 4" key="1">
    <citation type="submission" date="2018-06" db="EMBL/GenBank/DDBJ databases">
        <title>Comparative genomics reveals the genomic features of Rhizophagus irregularis, R. cerebriforme, R. diaphanum and Gigaspora rosea, and their symbiotic lifestyle signature.</title>
        <authorList>
            <person name="Morin E."/>
            <person name="San Clemente H."/>
            <person name="Chen E.C.H."/>
            <person name="De La Providencia I."/>
            <person name="Hainaut M."/>
            <person name="Kuo A."/>
            <person name="Kohler A."/>
            <person name="Murat C."/>
            <person name="Tang N."/>
            <person name="Roy S."/>
            <person name="Loubradou J."/>
            <person name="Henrissat B."/>
            <person name="Grigoriev I.V."/>
            <person name="Corradi N."/>
            <person name="Roux C."/>
            <person name="Martin F.M."/>
        </authorList>
    </citation>
    <scope>NUCLEOTIDE SEQUENCE [LARGE SCALE GENOMIC DNA]</scope>
    <source>
        <strain evidence="3 4">DAOM 194757</strain>
    </source>
</reference>
<dbReference type="InterPro" id="IPR000210">
    <property type="entry name" value="BTB/POZ_dom"/>
</dbReference>
<dbReference type="InterPro" id="IPR006571">
    <property type="entry name" value="TLDc_dom"/>
</dbReference>
<evidence type="ECO:0000313" key="4">
    <source>
        <dbReference type="Proteomes" id="UP000266673"/>
    </source>
</evidence>
<gene>
    <name evidence="3" type="ORF">C2G38_2256720</name>
</gene>
<dbReference type="PANTHER" id="PTHR46306">
    <property type="entry name" value="BTB/POZ DOMAIN-CONTAINING PROTEIN 9"/>
    <property type="match status" value="1"/>
</dbReference>